<keyword evidence="7" id="KW-0829">Tyrosine-protein kinase</keyword>
<dbReference type="EMBL" id="NFLB01000005">
    <property type="protein sequence ID" value="OUQ05506.1"/>
    <property type="molecule type" value="Genomic_DNA"/>
</dbReference>
<dbReference type="Gene3D" id="3.40.50.300">
    <property type="entry name" value="P-loop containing nucleotide triphosphate hydrolases"/>
    <property type="match status" value="1"/>
</dbReference>
<evidence type="ECO:0000256" key="7">
    <source>
        <dbReference type="ARBA" id="ARBA00023137"/>
    </source>
</evidence>
<organism evidence="10 11">
    <name type="scientific">Thomasclavelia spiroformis</name>
    <dbReference type="NCBI Taxonomy" id="29348"/>
    <lineage>
        <taxon>Bacteria</taxon>
        <taxon>Bacillati</taxon>
        <taxon>Bacillota</taxon>
        <taxon>Erysipelotrichia</taxon>
        <taxon>Erysipelotrichales</taxon>
        <taxon>Coprobacillaceae</taxon>
        <taxon>Thomasclavelia</taxon>
    </lineage>
</organism>
<name>A0A1Y4QJP1_9FIRM</name>
<keyword evidence="4" id="KW-0547">Nucleotide-binding</keyword>
<dbReference type="InterPro" id="IPR025669">
    <property type="entry name" value="AAA_dom"/>
</dbReference>
<dbReference type="AlphaFoldDB" id="A0A1Y4QJP1"/>
<dbReference type="GO" id="GO:0005524">
    <property type="term" value="F:ATP binding"/>
    <property type="evidence" value="ECO:0007669"/>
    <property type="project" value="UniProtKB-KW"/>
</dbReference>
<dbReference type="InterPro" id="IPR005702">
    <property type="entry name" value="Wzc-like_C"/>
</dbReference>
<dbReference type="Pfam" id="PF13614">
    <property type="entry name" value="AAA_31"/>
    <property type="match status" value="1"/>
</dbReference>
<evidence type="ECO:0000313" key="10">
    <source>
        <dbReference type="EMBL" id="OUQ05506.1"/>
    </source>
</evidence>
<evidence type="ECO:0000256" key="1">
    <source>
        <dbReference type="ARBA" id="ARBA00007316"/>
    </source>
</evidence>
<keyword evidence="6" id="KW-0067">ATP-binding</keyword>
<keyword evidence="3" id="KW-0808">Transferase</keyword>
<sequence>MFKKKTKKESESTLLITNPNQKNSRVDYNEIYRHIRTNIEYSAVGQDIKVINITSAAPSESKSTTSLNLAMIYAAKYPKVLLIDADLKKPVLHKYLKLSNTNGLTNALIDYDKNKKINQSYFQKITDKSFVGELSVLTSGIKVPNPSELLSKPIFEEFIKKLKEMYDFIIIDCPPVMVVSDAIPIGNVVDGTIFVCSSKSTNRKDAKSAIEILQKNNVHIIGTVLTQVEDDGMNSKYYYYYY</sequence>
<dbReference type="InterPro" id="IPR050445">
    <property type="entry name" value="Bact_polysacc_biosynth/exp"/>
</dbReference>
<comment type="catalytic activity">
    <reaction evidence="8">
        <text>L-tyrosyl-[protein] + ATP = O-phospho-L-tyrosyl-[protein] + ADP + H(+)</text>
        <dbReference type="Rhea" id="RHEA:10596"/>
        <dbReference type="Rhea" id="RHEA-COMP:10136"/>
        <dbReference type="Rhea" id="RHEA-COMP:20101"/>
        <dbReference type="ChEBI" id="CHEBI:15378"/>
        <dbReference type="ChEBI" id="CHEBI:30616"/>
        <dbReference type="ChEBI" id="CHEBI:46858"/>
        <dbReference type="ChEBI" id="CHEBI:61978"/>
        <dbReference type="ChEBI" id="CHEBI:456216"/>
        <dbReference type="EC" id="2.7.10.2"/>
    </reaction>
</comment>
<dbReference type="PANTHER" id="PTHR32309">
    <property type="entry name" value="TYROSINE-PROTEIN KINASE"/>
    <property type="match status" value="1"/>
</dbReference>
<dbReference type="SUPFAM" id="SSF52540">
    <property type="entry name" value="P-loop containing nucleoside triphosphate hydrolases"/>
    <property type="match status" value="1"/>
</dbReference>
<dbReference type="InterPro" id="IPR027417">
    <property type="entry name" value="P-loop_NTPase"/>
</dbReference>
<reference evidence="11" key="1">
    <citation type="submission" date="2017-04" db="EMBL/GenBank/DDBJ databases">
        <title>Function of individual gut microbiota members based on whole genome sequencing of pure cultures obtained from chicken caecum.</title>
        <authorList>
            <person name="Medvecky M."/>
            <person name="Cejkova D."/>
            <person name="Polansky O."/>
            <person name="Karasova D."/>
            <person name="Kubasova T."/>
            <person name="Cizek A."/>
            <person name="Rychlik I."/>
        </authorList>
    </citation>
    <scope>NUCLEOTIDE SEQUENCE [LARGE SCALE GENOMIC DNA]</scope>
    <source>
        <strain evidence="11">An149</strain>
    </source>
</reference>
<evidence type="ECO:0000256" key="4">
    <source>
        <dbReference type="ARBA" id="ARBA00022741"/>
    </source>
</evidence>
<dbReference type="CDD" id="cd05387">
    <property type="entry name" value="BY-kinase"/>
    <property type="match status" value="1"/>
</dbReference>
<evidence type="ECO:0000256" key="6">
    <source>
        <dbReference type="ARBA" id="ARBA00022840"/>
    </source>
</evidence>
<dbReference type="GO" id="GO:0004715">
    <property type="term" value="F:non-membrane spanning protein tyrosine kinase activity"/>
    <property type="evidence" value="ECO:0007669"/>
    <property type="project" value="UniProtKB-EC"/>
</dbReference>
<comment type="similarity">
    <text evidence="1">Belongs to the CpsD/CapB family.</text>
</comment>
<dbReference type="NCBIfam" id="TIGR01007">
    <property type="entry name" value="eps_fam"/>
    <property type="match status" value="1"/>
</dbReference>
<evidence type="ECO:0000256" key="5">
    <source>
        <dbReference type="ARBA" id="ARBA00022777"/>
    </source>
</evidence>
<evidence type="ECO:0000259" key="9">
    <source>
        <dbReference type="Pfam" id="PF13614"/>
    </source>
</evidence>
<dbReference type="RefSeq" id="WP_087255943.1">
    <property type="nucleotide sequence ID" value="NZ_CAJFOD010000136.1"/>
</dbReference>
<evidence type="ECO:0000256" key="8">
    <source>
        <dbReference type="ARBA" id="ARBA00051245"/>
    </source>
</evidence>
<dbReference type="GO" id="GO:0005886">
    <property type="term" value="C:plasma membrane"/>
    <property type="evidence" value="ECO:0007669"/>
    <property type="project" value="TreeGrafter"/>
</dbReference>
<evidence type="ECO:0000256" key="3">
    <source>
        <dbReference type="ARBA" id="ARBA00022679"/>
    </source>
</evidence>
<keyword evidence="5" id="KW-0418">Kinase</keyword>
<protein>
    <recommendedName>
        <fullName evidence="2">non-specific protein-tyrosine kinase</fullName>
        <ecNumber evidence="2">2.7.10.2</ecNumber>
    </recommendedName>
</protein>
<dbReference type="PANTHER" id="PTHR32309:SF13">
    <property type="entry name" value="FERRIC ENTEROBACTIN TRANSPORT PROTEIN FEPE"/>
    <property type="match status" value="1"/>
</dbReference>
<evidence type="ECO:0000313" key="11">
    <source>
        <dbReference type="Proteomes" id="UP000196258"/>
    </source>
</evidence>
<accession>A0A1Y4QJP1</accession>
<feature type="domain" description="AAA" evidence="9">
    <location>
        <begin position="49"/>
        <end position="177"/>
    </location>
</feature>
<evidence type="ECO:0000256" key="2">
    <source>
        <dbReference type="ARBA" id="ARBA00011903"/>
    </source>
</evidence>
<comment type="caution">
    <text evidence="10">The sequence shown here is derived from an EMBL/GenBank/DDBJ whole genome shotgun (WGS) entry which is preliminary data.</text>
</comment>
<dbReference type="Proteomes" id="UP000196258">
    <property type="component" value="Unassembled WGS sequence"/>
</dbReference>
<proteinExistence type="inferred from homology"/>
<gene>
    <name evidence="10" type="ORF">B5E91_05675</name>
</gene>
<dbReference type="EC" id="2.7.10.2" evidence="2"/>